<protein>
    <recommendedName>
        <fullName evidence="3">Vta1/callose synthase N-terminal domain-containing protein</fullName>
    </recommendedName>
</protein>
<dbReference type="InterPro" id="IPR023175">
    <property type="entry name" value="Vta1/CALS_N_sf"/>
</dbReference>
<dbReference type="GO" id="GO:0032511">
    <property type="term" value="P:late endosome to vacuole transport via multivesicular body sorting pathway"/>
    <property type="evidence" value="ECO:0007669"/>
    <property type="project" value="InterPro"/>
</dbReference>
<dbReference type="OrthoDB" id="391137at2759"/>
<evidence type="ECO:0000313" key="4">
    <source>
        <dbReference type="EMBL" id="KIH64269.1"/>
    </source>
</evidence>
<dbReference type="PANTHER" id="PTHR46009">
    <property type="entry name" value="VACUOLAR PROTEIN SORTING-ASSOCIATED PROTEIN VTA1 HOMOLOG"/>
    <property type="match status" value="1"/>
</dbReference>
<sequence length="184" mass="20650">MAAKVPASLKPIAHYIKIANENSTRDPVVYYWCEFKIRLFYAVQTAMQLDKSSPEALQFLTGLLGTLEAIKKQLAGTEAITNEVIAQAHLEDFALKLFNFADAKEKSGQVDKSVVHAFYAAGHVMDVLSLFGEVRHLFCVDEQFLSSKKYAKWKSTQIFACLKDGTPYVPSNQQEQSERLLLPT</sequence>
<name>A0A0C2GYN9_9BILA</name>
<comment type="subcellular location">
    <subcellularLocation>
        <location evidence="1">Endomembrane system</location>
    </subcellularLocation>
</comment>
<reference evidence="4 5" key="1">
    <citation type="submission" date="2013-12" db="EMBL/GenBank/DDBJ databases">
        <title>Draft genome of the parsitic nematode Ancylostoma duodenale.</title>
        <authorList>
            <person name="Mitreva M."/>
        </authorList>
    </citation>
    <scope>NUCLEOTIDE SEQUENCE [LARGE SCALE GENOMIC DNA]</scope>
    <source>
        <strain evidence="4 5">Zhejiang</strain>
    </source>
</reference>
<dbReference type="EMBL" id="KN728159">
    <property type="protein sequence ID" value="KIH64269.1"/>
    <property type="molecule type" value="Genomic_DNA"/>
</dbReference>
<accession>A0A0C2GYN9</accession>
<dbReference type="GO" id="GO:0005771">
    <property type="term" value="C:multivesicular body"/>
    <property type="evidence" value="ECO:0007669"/>
    <property type="project" value="TreeGrafter"/>
</dbReference>
<dbReference type="InterPro" id="IPR044538">
    <property type="entry name" value="Vta1-like"/>
</dbReference>
<gene>
    <name evidence="4" type="ORF">ANCDUO_05422</name>
</gene>
<feature type="domain" description="Vta1/callose synthase N-terminal" evidence="3">
    <location>
        <begin position="12"/>
        <end position="163"/>
    </location>
</feature>
<dbReference type="AlphaFoldDB" id="A0A0C2GYN9"/>
<dbReference type="Gene3D" id="1.25.40.270">
    <property type="entry name" value="Vacuolar protein sorting-associated protein vta1"/>
    <property type="match status" value="1"/>
</dbReference>
<proteinExistence type="predicted"/>
<evidence type="ECO:0000313" key="5">
    <source>
        <dbReference type="Proteomes" id="UP000054047"/>
    </source>
</evidence>
<evidence type="ECO:0000256" key="1">
    <source>
        <dbReference type="ARBA" id="ARBA00004308"/>
    </source>
</evidence>
<organism evidence="4 5">
    <name type="scientific">Ancylostoma duodenale</name>
    <dbReference type="NCBI Taxonomy" id="51022"/>
    <lineage>
        <taxon>Eukaryota</taxon>
        <taxon>Metazoa</taxon>
        <taxon>Ecdysozoa</taxon>
        <taxon>Nematoda</taxon>
        <taxon>Chromadorea</taxon>
        <taxon>Rhabditida</taxon>
        <taxon>Rhabditina</taxon>
        <taxon>Rhabditomorpha</taxon>
        <taxon>Strongyloidea</taxon>
        <taxon>Ancylostomatidae</taxon>
        <taxon>Ancylostomatinae</taxon>
        <taxon>Ancylostoma</taxon>
    </lineage>
</organism>
<keyword evidence="5" id="KW-1185">Reference proteome</keyword>
<evidence type="ECO:0000259" key="3">
    <source>
        <dbReference type="Pfam" id="PF04652"/>
    </source>
</evidence>
<dbReference type="Pfam" id="PF04652">
    <property type="entry name" value="Vta1"/>
    <property type="match status" value="1"/>
</dbReference>
<evidence type="ECO:0000256" key="2">
    <source>
        <dbReference type="ARBA" id="ARBA00023136"/>
    </source>
</evidence>
<dbReference type="Proteomes" id="UP000054047">
    <property type="component" value="Unassembled WGS sequence"/>
</dbReference>
<dbReference type="InterPro" id="IPR039431">
    <property type="entry name" value="Vta1/CALS_N"/>
</dbReference>
<dbReference type="PANTHER" id="PTHR46009:SF1">
    <property type="entry name" value="VACUOLAR PROTEIN SORTING-ASSOCIATED PROTEIN VTA1 HOMOLOG"/>
    <property type="match status" value="1"/>
</dbReference>
<keyword evidence="2" id="KW-0472">Membrane</keyword>